<protein>
    <submittedName>
        <fullName evidence="1">Minor structural protein 1</fullName>
    </submittedName>
</protein>
<reference evidence="1" key="1">
    <citation type="journal article" date="2021" name="Proc. Natl. Acad. Sci. U.S.A.">
        <title>A Catalog of Tens of Thousands of Viruses from Human Metagenomes Reveals Hidden Associations with Chronic Diseases.</title>
        <authorList>
            <person name="Tisza M.J."/>
            <person name="Buck C.B."/>
        </authorList>
    </citation>
    <scope>NUCLEOTIDE SEQUENCE</scope>
    <source>
        <strain evidence="1">Ctm8l1</strain>
    </source>
</reference>
<name>A0A8S5T3V2_9CAUD</name>
<evidence type="ECO:0000313" key="1">
    <source>
        <dbReference type="EMBL" id="DAF57792.1"/>
    </source>
</evidence>
<dbReference type="EMBL" id="BK032739">
    <property type="protein sequence ID" value="DAF57792.1"/>
    <property type="molecule type" value="Genomic_DNA"/>
</dbReference>
<proteinExistence type="predicted"/>
<sequence length="359" mass="37702">MSKAQGQFTIIDYNDALTLTGYIGSNLAKTQMYNPDNDSYSPDWTSKNLVLTPSLYVIGTTTDQITSSAVTSVKWYIGSSTTAITSSGSYALSGAKSHILTVKGNVMAGLPGIDYRCVVTYKDASTGLSITHPLTISFSRVVNGSGIVDLLVTTPSGNVFKNSEVASLTAKAELWRGSTVDTTKVSYKWAAMDASVTSTASTGYDADFGIGWRKLSDATGRYTGTSSNTITIYAAAVDSYAVFKCCAQDTDSASASYNTKFFDVATFIDNSDPLQIIVTSTGGDVFKNGQGSTVLTAVCYQAGAEVDAAGGGTYTWTKYNKDGAVDTSWGTNGSKSGKTLSVSSADVDTKATFMVVVTL</sequence>
<organism evidence="1">
    <name type="scientific">Siphoviridae sp. ctm8l1</name>
    <dbReference type="NCBI Taxonomy" id="2827930"/>
    <lineage>
        <taxon>Viruses</taxon>
        <taxon>Duplodnaviria</taxon>
        <taxon>Heunggongvirae</taxon>
        <taxon>Uroviricota</taxon>
        <taxon>Caudoviricetes</taxon>
    </lineage>
</organism>
<accession>A0A8S5T3V2</accession>